<protein>
    <recommendedName>
        <fullName evidence="5">Phage tail protein</fullName>
    </recommendedName>
</protein>
<dbReference type="Pfam" id="PF09684">
    <property type="entry name" value="Tail_P2_I"/>
    <property type="match status" value="1"/>
</dbReference>
<dbReference type="Proteomes" id="UP000037784">
    <property type="component" value="Unassembled WGS sequence"/>
</dbReference>
<dbReference type="InParanoid" id="A0A0N0RFU9"/>
<evidence type="ECO:0000313" key="3">
    <source>
        <dbReference type="Proteomes" id="UP000037784"/>
    </source>
</evidence>
<dbReference type="SUPFAM" id="SSF63829">
    <property type="entry name" value="Calcium-dependent phosphotriesterase"/>
    <property type="match status" value="1"/>
</dbReference>
<dbReference type="InterPro" id="IPR006521">
    <property type="entry name" value="Tail_protein_I"/>
</dbReference>
<dbReference type="RefSeq" id="WP_054494073.1">
    <property type="nucleotide sequence ID" value="NZ_BBZA01000253.1"/>
</dbReference>
<dbReference type="EMBL" id="LGKN01000003">
    <property type="protein sequence ID" value="KPL89361.1"/>
    <property type="molecule type" value="Genomic_DNA"/>
</dbReference>
<proteinExistence type="predicted"/>
<dbReference type="PATRIC" id="fig|872965.6.peg.467"/>
<evidence type="ECO:0000313" key="2">
    <source>
        <dbReference type="EMBL" id="KPL89361.1"/>
    </source>
</evidence>
<name>A0A0N0RFU9_9CHLR</name>
<keyword evidence="3" id="KW-1185">Reference proteome</keyword>
<reference evidence="3" key="3">
    <citation type="submission" date="2015-08" db="EMBL/GenBank/DDBJ databases">
        <title>Draft Genome Sequence of a Heterotrophic Facultative Anaerobic Bacterium Ardenticatena maritima Strain 110S.</title>
        <authorList>
            <person name="Kawaichi S."/>
            <person name="Yoshida T."/>
            <person name="Sako Y."/>
            <person name="Nakamura R."/>
        </authorList>
    </citation>
    <scope>NUCLEOTIDE SEQUENCE [LARGE SCALE GENOMIC DNA]</scope>
    <source>
        <strain evidence="3">110S</strain>
    </source>
</reference>
<dbReference type="InterPro" id="IPR011748">
    <property type="entry name" value="Unchr_phage_tail-like"/>
</dbReference>
<sequence>MDANQTRFHLIFGADDWQPLIADDTLLWDFARQSVTLHPLVFRFPQPPGDPVLHAADRRDAAQDRFGNRYWIADDGLSIRYQGAHATGEEMFWPRETPTAEPLPGAFKPATPPPSPPPQPLSGMAITHSHYLVVGTLAPAGLLIFDLHAGGPPMPTLWPSAIPFAPFDMAAAPDGGLWILDREHKRLWHLDCFLRVVPAGGDSEQLAPPHSDTFRPKDAPPREHPAVHFPAGISIALAAPVEEGEPIAVDVLPDGTVLLLLVDDAAGQSVLRRLRNGTPVGDDISLTEVLASFLDIEGATTFTAYDMVFVPETSEIAGVSVGTLFVVDAGGNQAFAFRLEAAHDEWALAVEPFYYPMRLYNGRALIANEQDAFYQNTALRWLPLAHQPRPRYEREGALLTPVFDGKTPDCVWHRLYVDACLPTGTHLMVEARAANDETSLAQQPWQSQPRLYKRNRQPGTDIPGYHPYAPDAVDEAGTWELLFQSVAGRYMQMRLTWQGDGRHTPAVKAVRAYYPRFSYLHAYLPAAYRLDDTSAHFLDRYLANVEGMFTVLEDHIAAVHRLMDTRTVEAEYLDWLASWLGVVLDPAWDDARRRLFLRHAVALFKQRGTVPGLIRMLRLALDACPDETLFTEDVAACSISPCAPNAYDPEAVRVVEQFMTRTIAGVHFGDPDDPAEAETLTTDAIEAAAHRFTVLIPVPFDLADDEQAQADRLALARRIVEQEKPAHTVFEAKPHWALFRVGEARLGLDTRLDLSSRDGAILLAQTYLGRGRLGASTPWTIFDEIGRYPLS</sequence>
<accession>A0A0N0RFU9</accession>
<evidence type="ECO:0000313" key="1">
    <source>
        <dbReference type="EMBL" id="GAP64384.1"/>
    </source>
</evidence>
<dbReference type="OrthoDB" id="370073at2"/>
<gene>
    <name evidence="1" type="ORF">ARMA_2807</name>
    <name evidence="2" type="ORF">SE16_02580</name>
</gene>
<organism evidence="1 3">
    <name type="scientific">Ardenticatena maritima</name>
    <dbReference type="NCBI Taxonomy" id="872965"/>
    <lineage>
        <taxon>Bacteria</taxon>
        <taxon>Bacillati</taxon>
        <taxon>Chloroflexota</taxon>
        <taxon>Ardenticatenia</taxon>
        <taxon>Ardenticatenales</taxon>
        <taxon>Ardenticatenaceae</taxon>
        <taxon>Ardenticatena</taxon>
    </lineage>
</organism>
<dbReference type="EMBL" id="BBZA01000253">
    <property type="protein sequence ID" value="GAP64384.1"/>
    <property type="molecule type" value="Genomic_DNA"/>
</dbReference>
<dbReference type="AlphaFoldDB" id="A0A0N0RFU9"/>
<reference evidence="1 3" key="1">
    <citation type="journal article" date="2015" name="Genome Announc.">
        <title>Draft Genome Sequence of a Heterotrophic Facultative Anaerobic Thermophilic Bacterium, Ardenticatena maritima Strain 110ST.</title>
        <authorList>
            <person name="Kawaichi S."/>
            <person name="Yoshida T."/>
            <person name="Sako Y."/>
            <person name="Nakamura R."/>
        </authorList>
    </citation>
    <scope>NUCLEOTIDE SEQUENCE [LARGE SCALE GENOMIC DNA]</scope>
    <source>
        <strain evidence="1 3">110S</strain>
    </source>
</reference>
<reference evidence="2 4" key="2">
    <citation type="submission" date="2015-07" db="EMBL/GenBank/DDBJ databases">
        <title>Whole genome sequence of Ardenticatena maritima DSM 23922.</title>
        <authorList>
            <person name="Hemp J."/>
            <person name="Ward L.M."/>
            <person name="Pace L.A."/>
            <person name="Fischer W.W."/>
        </authorList>
    </citation>
    <scope>NUCLEOTIDE SEQUENCE [LARGE SCALE GENOMIC DNA]</scope>
    <source>
        <strain evidence="2 4">110S</strain>
    </source>
</reference>
<comment type="caution">
    <text evidence="1">The sequence shown here is derived from an EMBL/GenBank/DDBJ whole genome shotgun (WGS) entry which is preliminary data.</text>
</comment>
<dbReference type="STRING" id="872965.SE16_02580"/>
<dbReference type="NCBIfam" id="TIGR02242">
    <property type="entry name" value="tail_TIGR02242"/>
    <property type="match status" value="1"/>
</dbReference>
<evidence type="ECO:0000313" key="4">
    <source>
        <dbReference type="Proteomes" id="UP000050502"/>
    </source>
</evidence>
<evidence type="ECO:0008006" key="5">
    <source>
        <dbReference type="Google" id="ProtNLM"/>
    </source>
</evidence>
<dbReference type="Proteomes" id="UP000050502">
    <property type="component" value="Unassembled WGS sequence"/>
</dbReference>